<dbReference type="GO" id="GO:0006508">
    <property type="term" value="P:proteolysis"/>
    <property type="evidence" value="ECO:0007669"/>
    <property type="project" value="InterPro"/>
</dbReference>
<dbReference type="InterPro" id="IPR013830">
    <property type="entry name" value="SGNH_hydro"/>
</dbReference>
<dbReference type="OrthoDB" id="9816001at2"/>
<keyword evidence="1" id="KW-0732">Signal</keyword>
<feature type="domain" description="Peptidase S9 prolyl oligopeptidase catalytic" evidence="2">
    <location>
        <begin position="318"/>
        <end position="426"/>
    </location>
</feature>
<dbReference type="Pfam" id="PF13472">
    <property type="entry name" value="Lipase_GDSL_2"/>
    <property type="match status" value="2"/>
</dbReference>
<dbReference type="RefSeq" id="WP_126161915.1">
    <property type="nucleotide sequence ID" value="NZ_RQPJ01000003.1"/>
</dbReference>
<dbReference type="GO" id="GO:0008236">
    <property type="term" value="F:serine-type peptidase activity"/>
    <property type="evidence" value="ECO:0007669"/>
    <property type="project" value="InterPro"/>
</dbReference>
<dbReference type="GO" id="GO:0004622">
    <property type="term" value="F:phosphatidylcholine lysophospholipase activity"/>
    <property type="evidence" value="ECO:0007669"/>
    <property type="project" value="TreeGrafter"/>
</dbReference>
<dbReference type="PANTHER" id="PTHR30383">
    <property type="entry name" value="THIOESTERASE 1/PROTEASE 1/LYSOPHOSPHOLIPASE L1"/>
    <property type="match status" value="1"/>
</dbReference>
<dbReference type="EMBL" id="RQPJ01000003">
    <property type="protein sequence ID" value="RTE53927.1"/>
    <property type="molecule type" value="Genomic_DNA"/>
</dbReference>
<protein>
    <submittedName>
        <fullName evidence="4">SGNH/GDSL hydrolase family protein</fullName>
    </submittedName>
</protein>
<dbReference type="PANTHER" id="PTHR30383:SF5">
    <property type="entry name" value="SGNH HYDROLASE-TYPE ESTERASE DOMAIN-CONTAINING PROTEIN"/>
    <property type="match status" value="1"/>
</dbReference>
<dbReference type="AlphaFoldDB" id="A0A430K474"/>
<dbReference type="Pfam" id="PF00326">
    <property type="entry name" value="Peptidase_S9"/>
    <property type="match status" value="1"/>
</dbReference>
<dbReference type="InterPro" id="IPR036514">
    <property type="entry name" value="SGNH_hydro_sf"/>
</dbReference>
<dbReference type="Proteomes" id="UP000267585">
    <property type="component" value="Unassembled WGS sequence"/>
</dbReference>
<accession>A0A430K474</accession>
<dbReference type="SUPFAM" id="SSF52266">
    <property type="entry name" value="SGNH hydrolase"/>
    <property type="match status" value="2"/>
</dbReference>
<keyword evidence="5" id="KW-1185">Reference proteome</keyword>
<evidence type="ECO:0000259" key="2">
    <source>
        <dbReference type="Pfam" id="PF00326"/>
    </source>
</evidence>
<feature type="domain" description="SGNH hydrolase-type esterase" evidence="3">
    <location>
        <begin position="509"/>
        <end position="676"/>
    </location>
</feature>
<dbReference type="InterPro" id="IPR001375">
    <property type="entry name" value="Peptidase_S9_cat"/>
</dbReference>
<proteinExistence type="predicted"/>
<dbReference type="Gene3D" id="3.40.50.1820">
    <property type="entry name" value="alpha/beta hydrolase"/>
    <property type="match status" value="1"/>
</dbReference>
<sequence length="855" mass="96379">MKQIKLILLFLFFLPLATSNAQKSKKIKVACIGNSITFGYGIKDRLKNAYPEQLARMLGEGYEVRNFGISGRTLLSKGNMPYIETQAYKNALAYNPDIVIIKLGTNDSKDFNWVHKDDFEGDYLKLLESFQKLESNPSIYPCLAVPVYKKGRKISAEVVTNEVNPRIKEIAKEQGLKLIDLYTPMLDKGEMFPDAIHPNGEGAGEIAKIIYENLTGKEAVLVDQNFPGKKSDWKGFTKYSFEFNGKDAFVIEPNKPLAGKPWVWRARFPGWHTEMDSILVSEGYYIAYLNTNNQFGSPKAVKSWDRFYKYLIRSHDFNKKVALEGVSRGGLFIYNWAKKNPELVSCIYAEAPVCDFKSWPGGFGTGIGSEKSWSILKEEYGFKSDAEAKKYANNPIDNLDALAQAKVPILHMISLTDSVVPSTENTLPFVNKYLELGGIATVVTCTEGKQTLHGHHFPIETPRLGADFIKYYNTPEAKPLQSSAYHQLRGGLQNSQIKFEHEKKGRVAFLGGSITYNGGWRDSITNYLKNRFPETQFEFIAAGIPSTGSTPGAFRMKRDLFKDGPIDLLFEEAAVNDATNGRTDEEQIRAMEGIVRHARNLNPATDIVFMHFVDPGKMKLYRQGRTPKVIKNHEKVAEHYGIPSINLALEVTERIDAGEFTWKDDFKNLHPSPFGQGVYARSMIAFLENNWTGPAAEDDKIKSHRLPKPLDELNYDNGELIDISKAKTSGDWEVVSNWKPQDGKGTRPNYTDVPMLIGEKTNKGKATLNFVGNTVGIAVAAGPDAGIIEYRIDNGKWKKLDLLTNWSRSLHLPWFFTLASGLENKQHRLQIKIAEKDDPKRTGNTCRIRYFYINK</sequence>
<dbReference type="InterPro" id="IPR051532">
    <property type="entry name" value="Ester_Hydrolysis_Enzymes"/>
</dbReference>
<dbReference type="CDD" id="cd00229">
    <property type="entry name" value="SGNH_hydrolase"/>
    <property type="match status" value="1"/>
</dbReference>
<feature type="domain" description="SGNH hydrolase-type esterase" evidence="3">
    <location>
        <begin position="31"/>
        <end position="202"/>
    </location>
</feature>
<dbReference type="InterPro" id="IPR029058">
    <property type="entry name" value="AB_hydrolase_fold"/>
</dbReference>
<feature type="chain" id="PRO_5019174013" evidence="1">
    <location>
        <begin position="22"/>
        <end position="855"/>
    </location>
</feature>
<name>A0A430K474_9FLAO</name>
<evidence type="ECO:0000313" key="5">
    <source>
        <dbReference type="Proteomes" id="UP000267585"/>
    </source>
</evidence>
<evidence type="ECO:0000259" key="3">
    <source>
        <dbReference type="Pfam" id="PF13472"/>
    </source>
</evidence>
<organism evidence="4 5">
    <name type="scientific">Arenibacter aquaticus</name>
    <dbReference type="NCBI Taxonomy" id="2489054"/>
    <lineage>
        <taxon>Bacteria</taxon>
        <taxon>Pseudomonadati</taxon>
        <taxon>Bacteroidota</taxon>
        <taxon>Flavobacteriia</taxon>
        <taxon>Flavobacteriales</taxon>
        <taxon>Flavobacteriaceae</taxon>
        <taxon>Arenibacter</taxon>
    </lineage>
</organism>
<gene>
    <name evidence="4" type="ORF">EHW67_08305</name>
</gene>
<evidence type="ECO:0000313" key="4">
    <source>
        <dbReference type="EMBL" id="RTE53927.1"/>
    </source>
</evidence>
<evidence type="ECO:0000256" key="1">
    <source>
        <dbReference type="SAM" id="SignalP"/>
    </source>
</evidence>
<dbReference type="Gene3D" id="2.60.120.260">
    <property type="entry name" value="Galactose-binding domain-like"/>
    <property type="match status" value="1"/>
</dbReference>
<feature type="signal peptide" evidence="1">
    <location>
        <begin position="1"/>
        <end position="21"/>
    </location>
</feature>
<dbReference type="SUPFAM" id="SSF53474">
    <property type="entry name" value="alpha/beta-Hydrolases"/>
    <property type="match status" value="1"/>
</dbReference>
<comment type="caution">
    <text evidence="4">The sequence shown here is derived from an EMBL/GenBank/DDBJ whole genome shotgun (WGS) entry which is preliminary data.</text>
</comment>
<dbReference type="Gene3D" id="3.40.50.1110">
    <property type="entry name" value="SGNH hydrolase"/>
    <property type="match status" value="2"/>
</dbReference>
<reference evidence="4 5" key="1">
    <citation type="submission" date="2018-11" db="EMBL/GenBank/DDBJ databases">
        <title>Arenibacter aquaticus sp.nov., a marine bacterium isolated from surface seawater in the South China Sea.</title>
        <authorList>
            <person name="Guo J."/>
            <person name="Sun J."/>
        </authorList>
    </citation>
    <scope>NUCLEOTIDE SEQUENCE [LARGE SCALE GENOMIC DNA]</scope>
    <source>
        <strain evidence="4 5">GUO666</strain>
    </source>
</reference>
<keyword evidence="4" id="KW-0378">Hydrolase</keyword>